<evidence type="ECO:0000313" key="2">
    <source>
        <dbReference type="EMBL" id="ETS86407.1"/>
    </source>
</evidence>
<accession>W3XLR5</accession>
<dbReference type="eggNOG" id="ENOG502SG3W">
    <property type="taxonomic scope" value="Eukaryota"/>
</dbReference>
<evidence type="ECO:0008006" key="4">
    <source>
        <dbReference type="Google" id="ProtNLM"/>
    </source>
</evidence>
<reference evidence="3" key="1">
    <citation type="journal article" date="2015" name="BMC Genomics">
        <title>Genomic and transcriptomic analysis of the endophytic fungus Pestalotiopsis fici reveals its lifestyle and high potential for synthesis of natural products.</title>
        <authorList>
            <person name="Wang X."/>
            <person name="Zhang X."/>
            <person name="Liu L."/>
            <person name="Xiang M."/>
            <person name="Wang W."/>
            <person name="Sun X."/>
            <person name="Che Y."/>
            <person name="Guo L."/>
            <person name="Liu G."/>
            <person name="Guo L."/>
            <person name="Wang C."/>
            <person name="Yin W.B."/>
            <person name="Stadler M."/>
            <person name="Zhang X."/>
            <person name="Liu X."/>
        </authorList>
    </citation>
    <scope>NUCLEOTIDE SEQUENCE [LARGE SCALE GENOMIC DNA]</scope>
    <source>
        <strain evidence="3">W106-1 / CGMCC3.15140</strain>
    </source>
</reference>
<evidence type="ECO:0000256" key="1">
    <source>
        <dbReference type="SAM" id="SignalP"/>
    </source>
</evidence>
<dbReference type="KEGG" id="pfy:PFICI_00235"/>
<organism evidence="2 3">
    <name type="scientific">Pestalotiopsis fici (strain W106-1 / CGMCC3.15140)</name>
    <dbReference type="NCBI Taxonomy" id="1229662"/>
    <lineage>
        <taxon>Eukaryota</taxon>
        <taxon>Fungi</taxon>
        <taxon>Dikarya</taxon>
        <taxon>Ascomycota</taxon>
        <taxon>Pezizomycotina</taxon>
        <taxon>Sordariomycetes</taxon>
        <taxon>Xylariomycetidae</taxon>
        <taxon>Amphisphaeriales</taxon>
        <taxon>Sporocadaceae</taxon>
        <taxon>Pestalotiopsis</taxon>
    </lineage>
</organism>
<dbReference type="GeneID" id="19265248"/>
<dbReference type="PANTHER" id="PTHR11362:SF141">
    <property type="entry name" value="PHOSPHATIDYLETHANOLAMINE-BINDING PROTEIN"/>
    <property type="match status" value="1"/>
</dbReference>
<proteinExistence type="predicted"/>
<feature type="chain" id="PRO_5004835226" description="PEBP-like protein" evidence="1">
    <location>
        <begin position="20"/>
        <end position="194"/>
    </location>
</feature>
<dbReference type="InterPro" id="IPR036610">
    <property type="entry name" value="PEBP-like_sf"/>
</dbReference>
<name>W3XLR5_PESFW</name>
<evidence type="ECO:0000313" key="3">
    <source>
        <dbReference type="Proteomes" id="UP000030651"/>
    </source>
</evidence>
<dbReference type="Proteomes" id="UP000030651">
    <property type="component" value="Unassembled WGS sequence"/>
</dbReference>
<dbReference type="AlphaFoldDB" id="W3XLR5"/>
<keyword evidence="3" id="KW-1185">Reference proteome</keyword>
<dbReference type="RefSeq" id="XP_007827007.1">
    <property type="nucleotide sequence ID" value="XM_007828816.1"/>
</dbReference>
<dbReference type="InParanoid" id="W3XLR5"/>
<dbReference type="GO" id="GO:0005543">
    <property type="term" value="F:phospholipid binding"/>
    <property type="evidence" value="ECO:0007669"/>
    <property type="project" value="TreeGrafter"/>
</dbReference>
<keyword evidence="1" id="KW-0732">Signal</keyword>
<gene>
    <name evidence="2" type="ORF">PFICI_00235</name>
</gene>
<protein>
    <recommendedName>
        <fullName evidence="4">PEBP-like protein</fullName>
    </recommendedName>
</protein>
<dbReference type="Pfam" id="PF01161">
    <property type="entry name" value="PBP"/>
    <property type="match status" value="1"/>
</dbReference>
<dbReference type="GO" id="GO:0030414">
    <property type="term" value="F:peptidase inhibitor activity"/>
    <property type="evidence" value="ECO:0007669"/>
    <property type="project" value="TreeGrafter"/>
</dbReference>
<dbReference type="OMA" id="ANWFQVV"/>
<dbReference type="EMBL" id="KI912109">
    <property type="protein sequence ID" value="ETS86407.1"/>
    <property type="molecule type" value="Genomic_DNA"/>
</dbReference>
<dbReference type="STRING" id="1229662.W3XLR5"/>
<dbReference type="SUPFAM" id="SSF49777">
    <property type="entry name" value="PEBP-like"/>
    <property type="match status" value="1"/>
</dbReference>
<dbReference type="InterPro" id="IPR035810">
    <property type="entry name" value="PEBP_euk"/>
</dbReference>
<sequence>MKNLSTLVALLLSCRSALAQTPAGFTPNVTAHLDVVFGTKVVDPPGTALSKSDTSRQPSIGTSTALNGSYLWMMIDLDASTNFANPQAGKPATYLHTVLRDFKSTGQKSSSGTYTLTTTATGPVSWFAPAPPAENPPHPHRYTNLLWEQPANWVIPQEASSQLQNKRSGFNVADFQKAAGLSDPVYANYFNVTG</sequence>
<dbReference type="OrthoDB" id="440553at2759"/>
<dbReference type="PANTHER" id="PTHR11362">
    <property type="entry name" value="PHOSPHATIDYLETHANOLAMINE-BINDING PROTEIN"/>
    <property type="match status" value="1"/>
</dbReference>
<dbReference type="GO" id="GO:0046578">
    <property type="term" value="P:regulation of Ras protein signal transduction"/>
    <property type="evidence" value="ECO:0007669"/>
    <property type="project" value="TreeGrafter"/>
</dbReference>
<dbReference type="InterPro" id="IPR008914">
    <property type="entry name" value="PEBP"/>
</dbReference>
<dbReference type="GO" id="GO:0030162">
    <property type="term" value="P:regulation of proteolysis"/>
    <property type="evidence" value="ECO:0007669"/>
    <property type="project" value="TreeGrafter"/>
</dbReference>
<dbReference type="Gene3D" id="3.90.280.10">
    <property type="entry name" value="PEBP-like"/>
    <property type="match status" value="1"/>
</dbReference>
<feature type="signal peptide" evidence="1">
    <location>
        <begin position="1"/>
        <end position="19"/>
    </location>
</feature>
<dbReference type="HOGENOM" id="CLU_043994_4_5_1"/>